<proteinExistence type="predicted"/>
<name>A0ABQ2MX43_9MICO</name>
<gene>
    <name evidence="1" type="ORF">GCM10010910_02250</name>
</gene>
<dbReference type="Proteomes" id="UP000638043">
    <property type="component" value="Unassembled WGS sequence"/>
</dbReference>
<evidence type="ECO:0000313" key="1">
    <source>
        <dbReference type="EMBL" id="GGO59393.1"/>
    </source>
</evidence>
<protein>
    <submittedName>
        <fullName evidence="1">Uncharacterized protein</fullName>
    </submittedName>
</protein>
<dbReference type="EMBL" id="BMMQ01000001">
    <property type="protein sequence ID" value="GGO59393.1"/>
    <property type="molecule type" value="Genomic_DNA"/>
</dbReference>
<evidence type="ECO:0000313" key="2">
    <source>
        <dbReference type="Proteomes" id="UP000638043"/>
    </source>
</evidence>
<sequence>MPKHDPENPRYSNIDSNVGGFSYRRGMNIDALPLIPSPWRVRRSFPHPVITNVSDHPLALARAIIRVGDDVHTERWGLVLPGDQNEVCLCGLETHDMCVTISWRPSGAEGRELLWQFVA</sequence>
<organism evidence="1 2">
    <name type="scientific">Microbacterium nanhaiense</name>
    <dbReference type="NCBI Taxonomy" id="1301026"/>
    <lineage>
        <taxon>Bacteria</taxon>
        <taxon>Bacillati</taxon>
        <taxon>Actinomycetota</taxon>
        <taxon>Actinomycetes</taxon>
        <taxon>Micrococcales</taxon>
        <taxon>Microbacteriaceae</taxon>
        <taxon>Microbacterium</taxon>
    </lineage>
</organism>
<reference evidence="2" key="1">
    <citation type="journal article" date="2019" name="Int. J. Syst. Evol. Microbiol.">
        <title>The Global Catalogue of Microorganisms (GCM) 10K type strain sequencing project: providing services to taxonomists for standard genome sequencing and annotation.</title>
        <authorList>
            <consortium name="The Broad Institute Genomics Platform"/>
            <consortium name="The Broad Institute Genome Sequencing Center for Infectious Disease"/>
            <person name="Wu L."/>
            <person name="Ma J."/>
        </authorList>
    </citation>
    <scope>NUCLEOTIDE SEQUENCE [LARGE SCALE GENOMIC DNA]</scope>
    <source>
        <strain evidence="2">CGMCC 4.7181</strain>
    </source>
</reference>
<comment type="caution">
    <text evidence="1">The sequence shown here is derived from an EMBL/GenBank/DDBJ whole genome shotgun (WGS) entry which is preliminary data.</text>
</comment>
<accession>A0ABQ2MX43</accession>
<keyword evidence="2" id="KW-1185">Reference proteome</keyword>